<dbReference type="InterPro" id="IPR011990">
    <property type="entry name" value="TPR-like_helical_dom_sf"/>
</dbReference>
<dbReference type="Proteomes" id="UP001370490">
    <property type="component" value="Unassembled WGS sequence"/>
</dbReference>
<evidence type="ECO:0000256" key="1">
    <source>
        <dbReference type="ARBA" id="ARBA00022737"/>
    </source>
</evidence>
<keyword evidence="1" id="KW-0677">Repeat</keyword>
<evidence type="ECO:0000313" key="4">
    <source>
        <dbReference type="Proteomes" id="UP001370490"/>
    </source>
</evidence>
<dbReference type="PROSITE" id="PS51375">
    <property type="entry name" value="PPR"/>
    <property type="match status" value="1"/>
</dbReference>
<dbReference type="InterPro" id="IPR002885">
    <property type="entry name" value="PPR_rpt"/>
</dbReference>
<dbReference type="InterPro" id="IPR046960">
    <property type="entry name" value="PPR_At4g14850-like_plant"/>
</dbReference>
<evidence type="ECO:0000256" key="2">
    <source>
        <dbReference type="PROSITE-ProRule" id="PRU00708"/>
    </source>
</evidence>
<evidence type="ECO:0000313" key="3">
    <source>
        <dbReference type="EMBL" id="KAK6934747.1"/>
    </source>
</evidence>
<dbReference type="GO" id="GO:0009451">
    <property type="term" value="P:RNA modification"/>
    <property type="evidence" value="ECO:0007669"/>
    <property type="project" value="InterPro"/>
</dbReference>
<comment type="caution">
    <text evidence="3">The sequence shown here is derived from an EMBL/GenBank/DDBJ whole genome shotgun (WGS) entry which is preliminary data.</text>
</comment>
<dbReference type="EMBL" id="JBAMMX010000008">
    <property type="protein sequence ID" value="KAK6934747.1"/>
    <property type="molecule type" value="Genomic_DNA"/>
</dbReference>
<sequence>MGCFEDGYLLFVATRQERVLQVNYIALSCYLKVVVVIIDAAKGFRFTNAENKVFQMMSNKDVVSWNSLIAGCVQNGEVEEAYEFFEKMMVKDDILWTTMINGFSGKGITNKSVELLNMMSSKDEVTGLQRYQEEEPLHEECEVLVMELLSVVRWHKLASQDVLHLNPRSDCGKPKTCLETLACSAYCLKKLHYQVELTERSIFLLAAIYLLILRFMRNPLSPSTSSALKFLSLWIPFLYLRRHLHSPILITDGCLRGNFGIGANGLVRLDQGIGWSPFRFLEHVVVSNLGLNHNTSRTGSLRA</sequence>
<accession>A0AAN8VS61</accession>
<dbReference type="NCBIfam" id="TIGR00756">
    <property type="entry name" value="PPR"/>
    <property type="match status" value="1"/>
</dbReference>
<keyword evidence="4" id="KW-1185">Reference proteome</keyword>
<dbReference type="PANTHER" id="PTHR47926">
    <property type="entry name" value="PENTATRICOPEPTIDE REPEAT-CONTAINING PROTEIN"/>
    <property type="match status" value="1"/>
</dbReference>
<dbReference type="Gene3D" id="1.25.40.10">
    <property type="entry name" value="Tetratricopeptide repeat domain"/>
    <property type="match status" value="1"/>
</dbReference>
<dbReference type="GO" id="GO:0003723">
    <property type="term" value="F:RNA binding"/>
    <property type="evidence" value="ECO:0007669"/>
    <property type="project" value="InterPro"/>
</dbReference>
<gene>
    <name evidence="3" type="ORF">RJ641_034902</name>
</gene>
<feature type="repeat" description="PPR" evidence="2">
    <location>
        <begin position="61"/>
        <end position="95"/>
    </location>
</feature>
<dbReference type="Pfam" id="PF01535">
    <property type="entry name" value="PPR"/>
    <property type="match status" value="2"/>
</dbReference>
<dbReference type="AlphaFoldDB" id="A0AAN8VS61"/>
<name>A0AAN8VS61_9MAGN</name>
<reference evidence="3 4" key="1">
    <citation type="submission" date="2023-12" db="EMBL/GenBank/DDBJ databases">
        <title>A high-quality genome assembly for Dillenia turbinata (Dilleniales).</title>
        <authorList>
            <person name="Chanderbali A."/>
        </authorList>
    </citation>
    <scope>NUCLEOTIDE SEQUENCE [LARGE SCALE GENOMIC DNA]</scope>
    <source>
        <strain evidence="3">LSX21</strain>
        <tissue evidence="3">Leaf</tissue>
    </source>
</reference>
<dbReference type="PANTHER" id="PTHR47926:SF347">
    <property type="entry name" value="PENTATRICOPEPTIDE REPEAT-CONTAINING PROTEIN"/>
    <property type="match status" value="1"/>
</dbReference>
<proteinExistence type="predicted"/>
<organism evidence="3 4">
    <name type="scientific">Dillenia turbinata</name>
    <dbReference type="NCBI Taxonomy" id="194707"/>
    <lineage>
        <taxon>Eukaryota</taxon>
        <taxon>Viridiplantae</taxon>
        <taxon>Streptophyta</taxon>
        <taxon>Embryophyta</taxon>
        <taxon>Tracheophyta</taxon>
        <taxon>Spermatophyta</taxon>
        <taxon>Magnoliopsida</taxon>
        <taxon>eudicotyledons</taxon>
        <taxon>Gunneridae</taxon>
        <taxon>Pentapetalae</taxon>
        <taxon>Dilleniales</taxon>
        <taxon>Dilleniaceae</taxon>
        <taxon>Dillenia</taxon>
    </lineage>
</organism>
<protein>
    <submittedName>
        <fullName evidence="3">Pentatricopeptide repeat</fullName>
    </submittedName>
</protein>